<dbReference type="InterPro" id="IPR040690">
    <property type="entry name" value="FtsX_ECD"/>
</dbReference>
<comment type="caution">
    <text evidence="14">The sequence shown here is derived from an EMBL/GenBank/DDBJ whole genome shotgun (WGS) entry which is preliminary data.</text>
</comment>
<dbReference type="OrthoDB" id="9812531at2"/>
<evidence type="ECO:0000256" key="9">
    <source>
        <dbReference type="ARBA" id="ARBA00023306"/>
    </source>
</evidence>
<evidence type="ECO:0000256" key="7">
    <source>
        <dbReference type="ARBA" id="ARBA00022989"/>
    </source>
</evidence>
<comment type="subcellular location">
    <subcellularLocation>
        <location evidence="1">Cell membrane</location>
        <topology evidence="1">Multi-pass membrane protein</topology>
    </subcellularLocation>
</comment>
<evidence type="ECO:0000256" key="4">
    <source>
        <dbReference type="ARBA" id="ARBA00022475"/>
    </source>
</evidence>
<keyword evidence="15" id="KW-1185">Reference proteome</keyword>
<dbReference type="RefSeq" id="WP_131016751.1">
    <property type="nucleotide sequence ID" value="NZ_SIRE01000022.1"/>
</dbReference>
<dbReference type="PIRSF" id="PIRSF003097">
    <property type="entry name" value="FtsX"/>
    <property type="match status" value="1"/>
</dbReference>
<accession>A0A4Q9DLT2</accession>
<keyword evidence="7 11" id="KW-1133">Transmembrane helix</keyword>
<evidence type="ECO:0000256" key="11">
    <source>
        <dbReference type="SAM" id="Phobius"/>
    </source>
</evidence>
<evidence type="ECO:0000256" key="2">
    <source>
        <dbReference type="ARBA" id="ARBA00007379"/>
    </source>
</evidence>
<dbReference type="GO" id="GO:0051301">
    <property type="term" value="P:cell division"/>
    <property type="evidence" value="ECO:0007669"/>
    <property type="project" value="UniProtKB-KW"/>
</dbReference>
<evidence type="ECO:0000313" key="15">
    <source>
        <dbReference type="Proteomes" id="UP000293142"/>
    </source>
</evidence>
<feature type="transmembrane region" description="Helical" evidence="11">
    <location>
        <begin position="277"/>
        <end position="299"/>
    </location>
</feature>
<comment type="similarity">
    <text evidence="2 10">Belongs to the ABC-4 integral membrane protein family. FtsX subfamily.</text>
</comment>
<dbReference type="AlphaFoldDB" id="A0A4Q9DLT2"/>
<keyword evidence="4 10" id="KW-1003">Cell membrane</keyword>
<comment type="function">
    <text evidence="10">Part of the ABC transporter FtsEX involved in asymmetric cellular division facilitating the initiation of sporulation.</text>
</comment>
<organism evidence="14 15">
    <name type="scientific">Paenibacillus thalictri</name>
    <dbReference type="NCBI Taxonomy" id="2527873"/>
    <lineage>
        <taxon>Bacteria</taxon>
        <taxon>Bacillati</taxon>
        <taxon>Bacillota</taxon>
        <taxon>Bacilli</taxon>
        <taxon>Bacillales</taxon>
        <taxon>Paenibacillaceae</taxon>
        <taxon>Paenibacillus</taxon>
    </lineage>
</organism>
<feature type="transmembrane region" description="Helical" evidence="11">
    <location>
        <begin position="180"/>
        <end position="205"/>
    </location>
</feature>
<protein>
    <recommendedName>
        <fullName evidence="3 10">Cell division protein FtsX</fullName>
    </recommendedName>
</protein>
<sequence length="305" mass="33770">MRISTAVRHVREGTKNVVRNGWMSFASISSISISLFILGVFLLLTLNVNYLADQIEKQVEIRVYLEVNTPKDQMVALQKSITGINQVNKVTFVSKDEGLKFLREKLGESGKALLEGFDGDNNPLNDSFTVEVAEPREVANVAQQISALNNGKSPKPIYKVSYGQGTVETMFKVTGVVRNIGLVLVAGLALTAMFLIANTIKLTILNRRREIAIMKLVGATNQFIRWPFFIEGMLLGIIGSLIPAGVLLYGYWELMNVSQLELNLLLIKLKPFEEVCYSLGGLLFGIGIMIGVWGSVLSVRKFLRV</sequence>
<evidence type="ECO:0000256" key="1">
    <source>
        <dbReference type="ARBA" id="ARBA00004651"/>
    </source>
</evidence>
<evidence type="ECO:0000259" key="13">
    <source>
        <dbReference type="Pfam" id="PF18075"/>
    </source>
</evidence>
<dbReference type="GO" id="GO:0005886">
    <property type="term" value="C:plasma membrane"/>
    <property type="evidence" value="ECO:0007669"/>
    <property type="project" value="UniProtKB-SubCell"/>
</dbReference>
<reference evidence="14 15" key="1">
    <citation type="submission" date="2019-02" db="EMBL/GenBank/DDBJ databases">
        <title>Paenibacillus sp. nov., isolated from surface-sterilized tissue of Thalictrum simplex L.</title>
        <authorList>
            <person name="Tuo L."/>
        </authorList>
    </citation>
    <scope>NUCLEOTIDE SEQUENCE [LARGE SCALE GENOMIC DNA]</scope>
    <source>
        <strain evidence="14 15">N2SHLJ1</strain>
    </source>
</reference>
<feature type="domain" description="ABC3 transporter permease C-terminal" evidence="12">
    <location>
        <begin position="183"/>
        <end position="304"/>
    </location>
</feature>
<keyword evidence="6 11" id="KW-0812">Transmembrane</keyword>
<dbReference type="Pfam" id="PF18075">
    <property type="entry name" value="FtsX_ECD"/>
    <property type="match status" value="1"/>
</dbReference>
<evidence type="ECO:0000259" key="12">
    <source>
        <dbReference type="Pfam" id="PF02687"/>
    </source>
</evidence>
<dbReference type="Proteomes" id="UP000293142">
    <property type="component" value="Unassembled WGS sequence"/>
</dbReference>
<evidence type="ECO:0000313" key="14">
    <source>
        <dbReference type="EMBL" id="TBL73033.1"/>
    </source>
</evidence>
<dbReference type="Gene3D" id="3.30.70.3040">
    <property type="match status" value="1"/>
</dbReference>
<evidence type="ECO:0000256" key="8">
    <source>
        <dbReference type="ARBA" id="ARBA00023136"/>
    </source>
</evidence>
<evidence type="ECO:0000256" key="5">
    <source>
        <dbReference type="ARBA" id="ARBA00022618"/>
    </source>
</evidence>
<keyword evidence="9 10" id="KW-0131">Cell cycle</keyword>
<dbReference type="Pfam" id="PF02687">
    <property type="entry name" value="FtsX"/>
    <property type="match status" value="1"/>
</dbReference>
<dbReference type="PANTHER" id="PTHR47755">
    <property type="entry name" value="CELL DIVISION PROTEIN FTSX"/>
    <property type="match status" value="1"/>
</dbReference>
<evidence type="ECO:0000256" key="6">
    <source>
        <dbReference type="ARBA" id="ARBA00022692"/>
    </source>
</evidence>
<feature type="transmembrane region" description="Helical" evidence="11">
    <location>
        <begin position="21"/>
        <end position="44"/>
    </location>
</feature>
<dbReference type="InterPro" id="IPR058204">
    <property type="entry name" value="FtsX_firmicutes-type"/>
</dbReference>
<feature type="domain" description="FtsX extracellular" evidence="13">
    <location>
        <begin position="59"/>
        <end position="149"/>
    </location>
</feature>
<keyword evidence="8 10" id="KW-0472">Membrane</keyword>
<name>A0A4Q9DLT2_9BACL</name>
<feature type="transmembrane region" description="Helical" evidence="11">
    <location>
        <begin position="226"/>
        <end position="252"/>
    </location>
</feature>
<evidence type="ECO:0000256" key="10">
    <source>
        <dbReference type="PIRNR" id="PIRNR003097"/>
    </source>
</evidence>
<dbReference type="PANTHER" id="PTHR47755:SF1">
    <property type="entry name" value="CELL DIVISION PROTEIN FTSX"/>
    <property type="match status" value="1"/>
</dbReference>
<dbReference type="EMBL" id="SIRE01000022">
    <property type="protein sequence ID" value="TBL73033.1"/>
    <property type="molecule type" value="Genomic_DNA"/>
</dbReference>
<evidence type="ECO:0000256" key="3">
    <source>
        <dbReference type="ARBA" id="ARBA00021907"/>
    </source>
</evidence>
<dbReference type="NCBIfam" id="NF038347">
    <property type="entry name" value="FtsX_Gpos"/>
    <property type="match status" value="1"/>
</dbReference>
<gene>
    <name evidence="14" type="ORF">EYB31_27790</name>
</gene>
<proteinExistence type="inferred from homology"/>
<dbReference type="InterPro" id="IPR003838">
    <property type="entry name" value="ABC3_permease_C"/>
</dbReference>
<keyword evidence="5 10" id="KW-0132">Cell division</keyword>
<dbReference type="InterPro" id="IPR004513">
    <property type="entry name" value="FtsX"/>
</dbReference>